<keyword evidence="1" id="KW-1133">Transmembrane helix</keyword>
<reference evidence="2 3" key="1">
    <citation type="submission" date="2018-12" db="EMBL/GenBank/DDBJ databases">
        <title>Complete genome of Litorilituus sediminis.</title>
        <authorList>
            <person name="Liu A."/>
            <person name="Rong J."/>
        </authorList>
    </citation>
    <scope>NUCLEOTIDE SEQUENCE [LARGE SCALE GENOMIC DNA]</scope>
    <source>
        <strain evidence="2 3">JCM 17549</strain>
    </source>
</reference>
<dbReference type="Proteomes" id="UP000290244">
    <property type="component" value="Chromosome"/>
</dbReference>
<evidence type="ECO:0008006" key="4">
    <source>
        <dbReference type="Google" id="ProtNLM"/>
    </source>
</evidence>
<proteinExistence type="predicted"/>
<evidence type="ECO:0000313" key="2">
    <source>
        <dbReference type="EMBL" id="QBG35891.1"/>
    </source>
</evidence>
<protein>
    <recommendedName>
        <fullName evidence="4">Cobalt transporter</fullName>
    </recommendedName>
</protein>
<feature type="transmembrane region" description="Helical" evidence="1">
    <location>
        <begin position="36"/>
        <end position="55"/>
    </location>
</feature>
<sequence length="65" mass="6842">MNKLSLLVTFLLTLVAVVSLPVAAHSGHDHSAADAGLIHLLWLAPIIIAAGVLAFKELTSSKRDN</sequence>
<keyword evidence="3" id="KW-1185">Reference proteome</keyword>
<keyword evidence="1" id="KW-0812">Transmembrane</keyword>
<evidence type="ECO:0000256" key="1">
    <source>
        <dbReference type="SAM" id="Phobius"/>
    </source>
</evidence>
<evidence type="ECO:0000313" key="3">
    <source>
        <dbReference type="Proteomes" id="UP000290244"/>
    </source>
</evidence>
<organism evidence="2 3">
    <name type="scientific">Litorilituus sediminis</name>
    <dbReference type="NCBI Taxonomy" id="718192"/>
    <lineage>
        <taxon>Bacteria</taxon>
        <taxon>Pseudomonadati</taxon>
        <taxon>Pseudomonadota</taxon>
        <taxon>Gammaproteobacteria</taxon>
        <taxon>Alteromonadales</taxon>
        <taxon>Colwelliaceae</taxon>
        <taxon>Litorilituus</taxon>
    </lineage>
</organism>
<dbReference type="KEGG" id="lsd:EMK97_09260"/>
<dbReference type="EMBL" id="CP034759">
    <property type="protein sequence ID" value="QBG35891.1"/>
    <property type="molecule type" value="Genomic_DNA"/>
</dbReference>
<keyword evidence="1" id="KW-0472">Membrane</keyword>
<gene>
    <name evidence="2" type="ORF">EMK97_09260</name>
</gene>
<dbReference type="AlphaFoldDB" id="A0A4P6P3E4"/>
<name>A0A4P6P3E4_9GAMM</name>
<dbReference type="RefSeq" id="WP_130601508.1">
    <property type="nucleotide sequence ID" value="NZ_CP034759.1"/>
</dbReference>
<accession>A0A4P6P3E4</accession>